<protein>
    <recommendedName>
        <fullName evidence="7">Nitroreductase domain-containing protein</fullName>
    </recommendedName>
</protein>
<keyword evidence="9" id="KW-1185">Reference proteome</keyword>
<evidence type="ECO:0000259" key="7">
    <source>
        <dbReference type="Pfam" id="PF00881"/>
    </source>
</evidence>
<dbReference type="OrthoDB" id="2138173at2759"/>
<reference evidence="9" key="2">
    <citation type="submission" date="2015-01" db="EMBL/GenBank/DDBJ databases">
        <title>Evolutionary Origins and Diversification of the Mycorrhizal Mutualists.</title>
        <authorList>
            <consortium name="DOE Joint Genome Institute"/>
            <consortium name="Mycorrhizal Genomics Consortium"/>
            <person name="Kohler A."/>
            <person name="Kuo A."/>
            <person name="Nagy L.G."/>
            <person name="Floudas D."/>
            <person name="Copeland A."/>
            <person name="Barry K.W."/>
            <person name="Cichocki N."/>
            <person name="Veneault-Fourrey C."/>
            <person name="LaButti K."/>
            <person name="Lindquist E.A."/>
            <person name="Lipzen A."/>
            <person name="Lundell T."/>
            <person name="Morin E."/>
            <person name="Murat C."/>
            <person name="Riley R."/>
            <person name="Ohm R."/>
            <person name="Sun H."/>
            <person name="Tunlid A."/>
            <person name="Henrissat B."/>
            <person name="Grigoriev I.V."/>
            <person name="Hibbett D.S."/>
            <person name="Martin F."/>
        </authorList>
    </citation>
    <scope>NUCLEOTIDE SEQUENCE [LARGE SCALE GENOMIC DNA]</scope>
    <source>
        <strain evidence="9">Zn</strain>
    </source>
</reference>
<name>A0A0C3C768_OIDMZ</name>
<dbReference type="FunFam" id="3.40.109.10:FF:000001">
    <property type="entry name" value="Nitroreductase family"/>
    <property type="match status" value="1"/>
</dbReference>
<evidence type="ECO:0000256" key="2">
    <source>
        <dbReference type="ARBA" id="ARBA00004496"/>
    </source>
</evidence>
<dbReference type="InterPro" id="IPR029479">
    <property type="entry name" value="Nitroreductase"/>
</dbReference>
<dbReference type="GO" id="GO:0034599">
    <property type="term" value="P:cellular response to oxidative stress"/>
    <property type="evidence" value="ECO:0007669"/>
    <property type="project" value="InterPro"/>
</dbReference>
<evidence type="ECO:0000313" key="8">
    <source>
        <dbReference type="EMBL" id="KIM94738.1"/>
    </source>
</evidence>
<dbReference type="GO" id="GO:0016491">
    <property type="term" value="F:oxidoreductase activity"/>
    <property type="evidence" value="ECO:0007669"/>
    <property type="project" value="UniProtKB-KW"/>
</dbReference>
<dbReference type="GO" id="GO:0005737">
    <property type="term" value="C:cytoplasm"/>
    <property type="evidence" value="ECO:0007669"/>
    <property type="project" value="UniProtKB-SubCell"/>
</dbReference>
<organism evidence="8 9">
    <name type="scientific">Oidiodendron maius (strain Zn)</name>
    <dbReference type="NCBI Taxonomy" id="913774"/>
    <lineage>
        <taxon>Eukaryota</taxon>
        <taxon>Fungi</taxon>
        <taxon>Dikarya</taxon>
        <taxon>Ascomycota</taxon>
        <taxon>Pezizomycotina</taxon>
        <taxon>Leotiomycetes</taxon>
        <taxon>Leotiomycetes incertae sedis</taxon>
        <taxon>Myxotrichaceae</taxon>
        <taxon>Oidiodendron</taxon>
    </lineage>
</organism>
<dbReference type="InParanoid" id="A0A0C3C768"/>
<comment type="subcellular location">
    <subcellularLocation>
        <location evidence="2">Cytoplasm</location>
    </subcellularLocation>
    <subcellularLocation>
        <location evidence="1">Nucleus</location>
    </subcellularLocation>
</comment>
<dbReference type="Proteomes" id="UP000054321">
    <property type="component" value="Unassembled WGS sequence"/>
</dbReference>
<dbReference type="FunCoup" id="A0A0C3C768">
    <property type="interactions" value="38"/>
</dbReference>
<evidence type="ECO:0000256" key="3">
    <source>
        <dbReference type="ARBA" id="ARBA00007118"/>
    </source>
</evidence>
<evidence type="ECO:0000256" key="4">
    <source>
        <dbReference type="ARBA" id="ARBA00022490"/>
    </source>
</evidence>
<dbReference type="SUPFAM" id="SSF55469">
    <property type="entry name" value="FMN-dependent nitroreductase-like"/>
    <property type="match status" value="1"/>
</dbReference>
<reference evidence="8 9" key="1">
    <citation type="submission" date="2014-04" db="EMBL/GenBank/DDBJ databases">
        <authorList>
            <consortium name="DOE Joint Genome Institute"/>
            <person name="Kuo A."/>
            <person name="Martino E."/>
            <person name="Perotto S."/>
            <person name="Kohler A."/>
            <person name="Nagy L.G."/>
            <person name="Floudas D."/>
            <person name="Copeland A."/>
            <person name="Barry K.W."/>
            <person name="Cichocki N."/>
            <person name="Veneault-Fourrey C."/>
            <person name="LaButti K."/>
            <person name="Lindquist E.A."/>
            <person name="Lipzen A."/>
            <person name="Lundell T."/>
            <person name="Morin E."/>
            <person name="Murat C."/>
            <person name="Sun H."/>
            <person name="Tunlid A."/>
            <person name="Henrissat B."/>
            <person name="Grigoriev I.V."/>
            <person name="Hibbett D.S."/>
            <person name="Martin F."/>
            <person name="Nordberg H.P."/>
            <person name="Cantor M.N."/>
            <person name="Hua S.X."/>
        </authorList>
    </citation>
    <scope>NUCLEOTIDE SEQUENCE [LARGE SCALE GENOMIC DNA]</scope>
    <source>
        <strain evidence="8 9">Zn</strain>
    </source>
</reference>
<dbReference type="Pfam" id="PF00881">
    <property type="entry name" value="Nitroreductase"/>
    <property type="match status" value="1"/>
</dbReference>
<proteinExistence type="inferred from homology"/>
<dbReference type="CDD" id="cd02140">
    <property type="entry name" value="Frm2-like"/>
    <property type="match status" value="1"/>
</dbReference>
<dbReference type="AlphaFoldDB" id="A0A0C3C768"/>
<evidence type="ECO:0000256" key="1">
    <source>
        <dbReference type="ARBA" id="ARBA00004123"/>
    </source>
</evidence>
<evidence type="ECO:0000313" key="9">
    <source>
        <dbReference type="Proteomes" id="UP000054321"/>
    </source>
</evidence>
<dbReference type="PANTHER" id="PTHR43035:SF1">
    <property type="entry name" value="FATTY ACID REPRESSION MUTANT PROTEIN 2-RELATED"/>
    <property type="match status" value="1"/>
</dbReference>
<keyword evidence="5" id="KW-0560">Oxidoreductase</keyword>
<dbReference type="InterPro" id="IPR000415">
    <property type="entry name" value="Nitroreductase-like"/>
</dbReference>
<comment type="similarity">
    <text evidence="3">Belongs to the nitroreductase family.</text>
</comment>
<accession>A0A0C3C768</accession>
<dbReference type="Gene3D" id="3.40.109.10">
    <property type="entry name" value="NADH Oxidase"/>
    <property type="match status" value="1"/>
</dbReference>
<feature type="domain" description="Nitroreductase" evidence="7">
    <location>
        <begin position="10"/>
        <end position="177"/>
    </location>
</feature>
<keyword evidence="4" id="KW-0963">Cytoplasm</keyword>
<dbReference type="HOGENOM" id="CLU_073125_1_0_1"/>
<dbReference type="PANTHER" id="PTHR43035">
    <property type="entry name" value="FATTY ACID REPRESSION MUTANT PROTEIN 2-RELATED"/>
    <property type="match status" value="1"/>
</dbReference>
<dbReference type="GO" id="GO:0005634">
    <property type="term" value="C:nucleus"/>
    <property type="evidence" value="ECO:0007669"/>
    <property type="project" value="UniProtKB-SubCell"/>
</dbReference>
<keyword evidence="6" id="KW-0539">Nucleus</keyword>
<dbReference type="EMBL" id="KN832889">
    <property type="protein sequence ID" value="KIM94738.1"/>
    <property type="molecule type" value="Genomic_DNA"/>
</dbReference>
<evidence type="ECO:0000256" key="6">
    <source>
        <dbReference type="ARBA" id="ARBA00023242"/>
    </source>
</evidence>
<dbReference type="InterPro" id="IPR033877">
    <property type="entry name" value="Frm2/Hbn1"/>
</dbReference>
<dbReference type="STRING" id="913774.A0A0C3C768"/>
<sequence>MSAEFLDIMAKRRTIYELKNESPISDDRIQDILKHALLHVPSAFNSQTTRIVLLVKEEHIKLWQIVKHTIKAKVPAEAWPASKQRLSKFQAGYATILFYNDQVVVRAMQQKFANYADKFPGWAIETNGMHQYAIWTTLEAEGLGANLQHYNPLIDQEVQDTWGLSGDWRLQAQLVIGTPSGHAGDKVFSPVGERFKVYGV</sequence>
<gene>
    <name evidence="8" type="ORF">OIDMADRAFT_135550</name>
</gene>
<evidence type="ECO:0000256" key="5">
    <source>
        <dbReference type="ARBA" id="ARBA00023002"/>
    </source>
</evidence>